<keyword evidence="1" id="KW-1133">Transmembrane helix</keyword>
<dbReference type="AlphaFoldDB" id="A0AAE0J5N2"/>
<keyword evidence="1" id="KW-0812">Transmembrane</keyword>
<feature type="transmembrane region" description="Helical" evidence="1">
    <location>
        <begin position="43"/>
        <end position="63"/>
    </location>
</feature>
<sequence>MMGTLFFSCLFSYLGDKRRGEGKHTGKHNRNPFLSSFRPGRVVVSQSVSLFSFFLFSLFFSFVMEHTSRWCADNTGWWWCGWWDGRNRKRARPGATVTFSFCYYRRRGKPGFSSQQWVGRKRIIRPGRRRSDGLGLYFFSWNSSTDIRKKGSGGSTYIGHGR</sequence>
<evidence type="ECO:0000313" key="2">
    <source>
        <dbReference type="EMBL" id="KAK3336972.1"/>
    </source>
</evidence>
<reference evidence="2" key="1">
    <citation type="journal article" date="2023" name="Mol. Phylogenet. Evol.">
        <title>Genome-scale phylogeny and comparative genomics of the fungal order Sordariales.</title>
        <authorList>
            <person name="Hensen N."/>
            <person name="Bonometti L."/>
            <person name="Westerberg I."/>
            <person name="Brannstrom I.O."/>
            <person name="Guillou S."/>
            <person name="Cros-Aarteil S."/>
            <person name="Calhoun S."/>
            <person name="Haridas S."/>
            <person name="Kuo A."/>
            <person name="Mondo S."/>
            <person name="Pangilinan J."/>
            <person name="Riley R."/>
            <person name="LaButti K."/>
            <person name="Andreopoulos B."/>
            <person name="Lipzen A."/>
            <person name="Chen C."/>
            <person name="Yan M."/>
            <person name="Daum C."/>
            <person name="Ng V."/>
            <person name="Clum A."/>
            <person name="Steindorff A."/>
            <person name="Ohm R.A."/>
            <person name="Martin F."/>
            <person name="Silar P."/>
            <person name="Natvig D.O."/>
            <person name="Lalanne C."/>
            <person name="Gautier V."/>
            <person name="Ament-Velasquez S.L."/>
            <person name="Kruys A."/>
            <person name="Hutchinson M.I."/>
            <person name="Powell A.J."/>
            <person name="Barry K."/>
            <person name="Miller A.N."/>
            <person name="Grigoriev I.V."/>
            <person name="Debuchy R."/>
            <person name="Gladieux P."/>
            <person name="Hiltunen Thoren M."/>
            <person name="Johannesson H."/>
        </authorList>
    </citation>
    <scope>NUCLEOTIDE SEQUENCE</scope>
    <source>
        <strain evidence="2">SMH4131-1</strain>
    </source>
</reference>
<dbReference type="EMBL" id="JAUEPO010000001">
    <property type="protein sequence ID" value="KAK3336972.1"/>
    <property type="molecule type" value="Genomic_DNA"/>
</dbReference>
<evidence type="ECO:0000256" key="1">
    <source>
        <dbReference type="SAM" id="Phobius"/>
    </source>
</evidence>
<comment type="caution">
    <text evidence="2">The sequence shown here is derived from an EMBL/GenBank/DDBJ whole genome shotgun (WGS) entry which is preliminary data.</text>
</comment>
<proteinExistence type="predicted"/>
<reference evidence="2" key="2">
    <citation type="submission" date="2023-06" db="EMBL/GenBank/DDBJ databases">
        <authorList>
            <consortium name="Lawrence Berkeley National Laboratory"/>
            <person name="Haridas S."/>
            <person name="Hensen N."/>
            <person name="Bonometti L."/>
            <person name="Westerberg I."/>
            <person name="Brannstrom I.O."/>
            <person name="Guillou S."/>
            <person name="Cros-Aarteil S."/>
            <person name="Calhoun S."/>
            <person name="Kuo A."/>
            <person name="Mondo S."/>
            <person name="Pangilinan J."/>
            <person name="Riley R."/>
            <person name="Labutti K."/>
            <person name="Andreopoulos B."/>
            <person name="Lipzen A."/>
            <person name="Chen C."/>
            <person name="Yanf M."/>
            <person name="Daum C."/>
            <person name="Ng V."/>
            <person name="Clum A."/>
            <person name="Steindorff A."/>
            <person name="Ohm R."/>
            <person name="Martin F."/>
            <person name="Silar P."/>
            <person name="Natvig D."/>
            <person name="Lalanne C."/>
            <person name="Gautier V."/>
            <person name="Ament-Velasquez S.L."/>
            <person name="Kruys A."/>
            <person name="Hutchinson M.I."/>
            <person name="Powell A.J."/>
            <person name="Barry K."/>
            <person name="Miller A.N."/>
            <person name="Grigoriev I.V."/>
            <person name="Debuchy R."/>
            <person name="Gladieux P."/>
            <person name="Thoren M.H."/>
            <person name="Johannesson H."/>
        </authorList>
    </citation>
    <scope>NUCLEOTIDE SEQUENCE</scope>
    <source>
        <strain evidence="2">SMH4131-1</strain>
    </source>
</reference>
<name>A0AAE0J5N2_9PEZI</name>
<keyword evidence="1" id="KW-0472">Membrane</keyword>
<gene>
    <name evidence="2" type="ORF">B0T19DRAFT_57384</name>
</gene>
<protein>
    <submittedName>
        <fullName evidence="2">Uncharacterized protein</fullName>
    </submittedName>
</protein>
<keyword evidence="3" id="KW-1185">Reference proteome</keyword>
<evidence type="ECO:0000313" key="3">
    <source>
        <dbReference type="Proteomes" id="UP001286456"/>
    </source>
</evidence>
<organism evidence="2 3">
    <name type="scientific">Cercophora scortea</name>
    <dbReference type="NCBI Taxonomy" id="314031"/>
    <lineage>
        <taxon>Eukaryota</taxon>
        <taxon>Fungi</taxon>
        <taxon>Dikarya</taxon>
        <taxon>Ascomycota</taxon>
        <taxon>Pezizomycotina</taxon>
        <taxon>Sordariomycetes</taxon>
        <taxon>Sordariomycetidae</taxon>
        <taxon>Sordariales</taxon>
        <taxon>Lasiosphaeriaceae</taxon>
        <taxon>Cercophora</taxon>
    </lineage>
</organism>
<accession>A0AAE0J5N2</accession>
<dbReference type="Proteomes" id="UP001286456">
    <property type="component" value="Unassembled WGS sequence"/>
</dbReference>